<keyword evidence="5 12" id="KW-0436">Ligase</keyword>
<evidence type="ECO:0000313" key="15">
    <source>
        <dbReference type="EMBL" id="ACU52763.1"/>
    </source>
</evidence>
<dbReference type="SUPFAM" id="SSF57770">
    <property type="entry name" value="Methionyl-tRNA synthetase (MetRS), Zn-domain"/>
    <property type="match status" value="1"/>
</dbReference>
<evidence type="ECO:0000256" key="10">
    <source>
        <dbReference type="ARBA" id="ARBA00023146"/>
    </source>
</evidence>
<dbReference type="InterPro" id="IPR009080">
    <property type="entry name" value="tRNAsynth_Ia_anticodon-bd"/>
</dbReference>
<evidence type="ECO:0000256" key="3">
    <source>
        <dbReference type="ARBA" id="ARBA00008258"/>
    </source>
</evidence>
<dbReference type="GO" id="GO:0005829">
    <property type="term" value="C:cytosol"/>
    <property type="evidence" value="ECO:0007669"/>
    <property type="project" value="TreeGrafter"/>
</dbReference>
<feature type="binding site" evidence="12">
    <location>
        <position position="334"/>
    </location>
    <ligand>
        <name>ATP</name>
        <dbReference type="ChEBI" id="CHEBI:30616"/>
    </ligand>
</feature>
<dbReference type="GO" id="GO:0005524">
    <property type="term" value="F:ATP binding"/>
    <property type="evidence" value="ECO:0007669"/>
    <property type="project" value="UniProtKB-UniRule"/>
</dbReference>
<proteinExistence type="inferred from homology"/>
<dbReference type="GO" id="GO:0004825">
    <property type="term" value="F:methionine-tRNA ligase activity"/>
    <property type="evidence" value="ECO:0007669"/>
    <property type="project" value="UniProtKB-UniRule"/>
</dbReference>
<evidence type="ECO:0000256" key="9">
    <source>
        <dbReference type="ARBA" id="ARBA00022917"/>
    </source>
</evidence>
<dbReference type="HAMAP" id="MF_00098">
    <property type="entry name" value="Met_tRNA_synth_type1"/>
    <property type="match status" value="1"/>
</dbReference>
<sequence length="553" mass="64438">MNIKRYTVTAALPYANGPIHIGHLSGVYLPADIFVRYLKSNGKNVIFISGTDEHGVPITIKAKEEGLSPQELVNKYHSLIKNSLKKMGILFDNFSRTTSKIHFKTSIKFFKILSKKKILFEKESEHYFDKKVKKFLPDRYIRGICPKCSYKAAYGDQCEKCGGSISPEELINPYSFFTGKKPILKKTKHWYLPLNKYQNFLEKWIKTKKFKKNVSGQIKAWLKEGLKPRAITRDLNWGIPLPIKNNTGKVLYVWFEAPIGYISSTIEWGLKTGKNWEKYWKNKNTAIINFIGKDNIVFHGIIFPIMLKVHGEYILPYNVPANEFLNIEKKKISTSKKWAVWLHEYLEDFPKKEDVLRYVLTSNMPETKDTNFSWQNFKKKNNSELVSILGNYFNRVVVLTKKLFNGKVPSPEKFKTKDFFILKFLKKCPLKIGGFIEKYHFKDALMTFMELARLGNKYLTDEEPWKINKKRVKTIIYISFQIMGVIGNLSNPFLPFTSSKILKMLSLKQLNWQLLLKTNEIVTPGLLLSNNKLLFDKITDFEIKKQLNKLINK</sequence>
<dbReference type="SUPFAM" id="SSF47323">
    <property type="entry name" value="Anticodon-binding domain of a subclass of class I aminoacyl-tRNA synthetases"/>
    <property type="match status" value="1"/>
</dbReference>
<dbReference type="NCBIfam" id="TIGR00398">
    <property type="entry name" value="metG"/>
    <property type="match status" value="1"/>
</dbReference>
<evidence type="ECO:0000256" key="12">
    <source>
        <dbReference type="HAMAP-Rule" id="MF_00098"/>
    </source>
</evidence>
<dbReference type="PRINTS" id="PR01041">
    <property type="entry name" value="TRNASYNTHMET"/>
</dbReference>
<dbReference type="InterPro" id="IPR001412">
    <property type="entry name" value="aa-tRNA-synth_I_CS"/>
</dbReference>
<keyword evidence="10 12" id="KW-0030">Aminoacyl-tRNA synthetase</keyword>
<feature type="binding site" evidence="12">
    <location>
        <position position="148"/>
    </location>
    <ligand>
        <name>Zn(2+)</name>
        <dbReference type="ChEBI" id="CHEBI:29105"/>
    </ligand>
</feature>
<evidence type="ECO:0000313" key="16">
    <source>
        <dbReference type="Proteomes" id="UP000008074"/>
    </source>
</evidence>
<dbReference type="CDD" id="cd07957">
    <property type="entry name" value="Anticodon_Ia_Met"/>
    <property type="match status" value="1"/>
</dbReference>
<dbReference type="PROSITE" id="PS00178">
    <property type="entry name" value="AA_TRNA_LIGASE_I"/>
    <property type="match status" value="1"/>
</dbReference>
<dbReference type="InterPro" id="IPR014729">
    <property type="entry name" value="Rossmann-like_a/b/a_fold"/>
</dbReference>
<evidence type="ECO:0000259" key="14">
    <source>
        <dbReference type="Pfam" id="PF19303"/>
    </source>
</evidence>
<evidence type="ECO:0000256" key="11">
    <source>
        <dbReference type="ARBA" id="ARBA00047364"/>
    </source>
</evidence>
<evidence type="ECO:0000256" key="5">
    <source>
        <dbReference type="ARBA" id="ARBA00022598"/>
    </source>
</evidence>
<dbReference type="InterPro" id="IPR033911">
    <property type="entry name" value="MetRS_core"/>
</dbReference>
<feature type="binding site" evidence="12">
    <location>
        <position position="161"/>
    </location>
    <ligand>
        <name>Zn(2+)</name>
        <dbReference type="ChEBI" id="CHEBI:29105"/>
    </ligand>
</feature>
<dbReference type="AlphaFoldDB" id="C7LK01"/>
<keyword evidence="8 12" id="KW-0067">ATP-binding</keyword>
<reference evidence="15 16" key="1">
    <citation type="journal article" date="2009" name="Proc. Natl. Acad. Sci. U.S.A.">
        <title>Convergent evolution of metabolic roles in bacterial co-symbionts of insects.</title>
        <authorList>
            <person name="McCutcheon J.P."/>
            <person name="McDonald B.R."/>
            <person name="Moran N.A."/>
        </authorList>
    </citation>
    <scope>NUCLEOTIDE SEQUENCE [LARGE SCALE GENOMIC DNA]</scope>
    <source>
        <strain evidence="15 16">SMDSEM</strain>
    </source>
</reference>
<feature type="domain" description="Methionyl/Leucyl tRNA synthetase" evidence="13">
    <location>
        <begin position="7"/>
        <end position="396"/>
    </location>
</feature>
<dbReference type="EMBL" id="CP001605">
    <property type="protein sequence ID" value="ACU52763.1"/>
    <property type="molecule type" value="Genomic_DNA"/>
</dbReference>
<dbReference type="InterPro" id="IPR041872">
    <property type="entry name" value="Anticodon_Met"/>
</dbReference>
<feature type="short sequence motif" description="'HIGH' region" evidence="12">
    <location>
        <begin position="13"/>
        <end position="23"/>
    </location>
</feature>
<dbReference type="SUPFAM" id="SSF52374">
    <property type="entry name" value="Nucleotidylyl transferase"/>
    <property type="match status" value="1"/>
</dbReference>
<dbReference type="InterPro" id="IPR023458">
    <property type="entry name" value="Met-tRNA_ligase_1"/>
</dbReference>
<evidence type="ECO:0000256" key="4">
    <source>
        <dbReference type="ARBA" id="ARBA00022490"/>
    </source>
</evidence>
<feature type="binding site" evidence="12">
    <location>
        <position position="145"/>
    </location>
    <ligand>
        <name>Zn(2+)</name>
        <dbReference type="ChEBI" id="CHEBI:29105"/>
    </ligand>
</feature>
<dbReference type="PANTHER" id="PTHR45765:SF1">
    <property type="entry name" value="METHIONINE--TRNA LIGASE, CYTOPLASMIC"/>
    <property type="match status" value="1"/>
</dbReference>
<dbReference type="InterPro" id="IPR014758">
    <property type="entry name" value="Met-tRNA_synth"/>
</dbReference>
<dbReference type="PANTHER" id="PTHR45765">
    <property type="entry name" value="METHIONINE--TRNA LIGASE"/>
    <property type="match status" value="1"/>
</dbReference>
<evidence type="ECO:0000256" key="6">
    <source>
        <dbReference type="ARBA" id="ARBA00022741"/>
    </source>
</evidence>
<comment type="catalytic activity">
    <reaction evidence="11 12">
        <text>tRNA(Met) + L-methionine + ATP = L-methionyl-tRNA(Met) + AMP + diphosphate</text>
        <dbReference type="Rhea" id="RHEA:13481"/>
        <dbReference type="Rhea" id="RHEA-COMP:9667"/>
        <dbReference type="Rhea" id="RHEA-COMP:9698"/>
        <dbReference type="ChEBI" id="CHEBI:30616"/>
        <dbReference type="ChEBI" id="CHEBI:33019"/>
        <dbReference type="ChEBI" id="CHEBI:57844"/>
        <dbReference type="ChEBI" id="CHEBI:78442"/>
        <dbReference type="ChEBI" id="CHEBI:78530"/>
        <dbReference type="ChEBI" id="CHEBI:456215"/>
        <dbReference type="EC" id="6.1.1.10"/>
    </reaction>
</comment>
<dbReference type="NCBIfam" id="NF001100">
    <property type="entry name" value="PRK00133.1"/>
    <property type="match status" value="1"/>
</dbReference>
<dbReference type="Pfam" id="PF19303">
    <property type="entry name" value="Anticodon_3"/>
    <property type="match status" value="1"/>
</dbReference>
<accession>C7LK01</accession>
<dbReference type="InterPro" id="IPR029038">
    <property type="entry name" value="MetRS_Zn"/>
</dbReference>
<comment type="subunit">
    <text evidence="12">Monomer.</text>
</comment>
<dbReference type="CDD" id="cd00814">
    <property type="entry name" value="MetRS_core"/>
    <property type="match status" value="1"/>
</dbReference>
<dbReference type="KEGG" id="sms:SMDSEM_033"/>
<dbReference type="Gene3D" id="2.20.28.20">
    <property type="entry name" value="Methionyl-tRNA synthetase, Zn-domain"/>
    <property type="match status" value="1"/>
</dbReference>
<dbReference type="Proteomes" id="UP000008074">
    <property type="component" value="Chromosome"/>
</dbReference>
<dbReference type="InterPro" id="IPR015413">
    <property type="entry name" value="Methionyl/Leucyl_tRNA_Synth"/>
</dbReference>
<dbReference type="STRING" id="595499.SMDSEM_033"/>
<dbReference type="GO" id="GO:0046872">
    <property type="term" value="F:metal ion binding"/>
    <property type="evidence" value="ECO:0007669"/>
    <property type="project" value="UniProtKB-KW"/>
</dbReference>
<feature type="short sequence motif" description="'KMSKS' region" evidence="12">
    <location>
        <begin position="331"/>
        <end position="335"/>
    </location>
</feature>
<dbReference type="Pfam" id="PF09334">
    <property type="entry name" value="tRNA-synt_1g"/>
    <property type="match status" value="1"/>
</dbReference>
<dbReference type="GO" id="GO:0006431">
    <property type="term" value="P:methionyl-tRNA aminoacylation"/>
    <property type="evidence" value="ECO:0007669"/>
    <property type="project" value="UniProtKB-UniRule"/>
</dbReference>
<evidence type="ECO:0000259" key="13">
    <source>
        <dbReference type="Pfam" id="PF09334"/>
    </source>
</evidence>
<dbReference type="HOGENOM" id="CLU_009710_1_2_10"/>
<feature type="domain" description="Methionyl-tRNA synthetase anticodon-binding" evidence="14">
    <location>
        <begin position="434"/>
        <end position="545"/>
    </location>
</feature>
<dbReference type="EC" id="6.1.1.10" evidence="12"/>
<comment type="function">
    <text evidence="1 12">Is required not only for elongation of protein synthesis but also for the initiation of all mRNA translation through initiator tRNA(fMet) aminoacylation.</text>
</comment>
<evidence type="ECO:0000256" key="2">
    <source>
        <dbReference type="ARBA" id="ARBA00004496"/>
    </source>
</evidence>
<feature type="binding site" evidence="12">
    <location>
        <position position="158"/>
    </location>
    <ligand>
        <name>Zn(2+)</name>
        <dbReference type="ChEBI" id="CHEBI:29105"/>
    </ligand>
</feature>
<dbReference type="Gene3D" id="3.40.50.620">
    <property type="entry name" value="HUPs"/>
    <property type="match status" value="1"/>
</dbReference>
<organism evidence="15 16">
    <name type="scientific">Karelsulcia muelleri (strain SMDSEM)</name>
    <name type="common">Sulcia muelleri</name>
    <dbReference type="NCBI Taxonomy" id="595499"/>
    <lineage>
        <taxon>Bacteria</taxon>
        <taxon>Pseudomonadati</taxon>
        <taxon>Bacteroidota</taxon>
        <taxon>Flavobacteriia</taxon>
        <taxon>Flavobacteriales</taxon>
        <taxon>Candidatus Karelsulcia</taxon>
    </lineage>
</organism>
<keyword evidence="6 12" id="KW-0547">Nucleotide-binding</keyword>
<comment type="subcellular location">
    <subcellularLocation>
        <location evidence="2 12">Cytoplasm</location>
    </subcellularLocation>
</comment>
<name>C7LK01_KARMS</name>
<keyword evidence="9 12" id="KW-0648">Protein biosynthesis</keyword>
<evidence type="ECO:0000256" key="1">
    <source>
        <dbReference type="ARBA" id="ARBA00003314"/>
    </source>
</evidence>
<comment type="similarity">
    <text evidence="3 12">Belongs to the class-I aminoacyl-tRNA synthetase family. MetG type 1 subfamily.</text>
</comment>
<evidence type="ECO:0000256" key="7">
    <source>
        <dbReference type="ARBA" id="ARBA00022833"/>
    </source>
</evidence>
<gene>
    <name evidence="12 15" type="primary">metG</name>
    <name evidence="15" type="ordered locus">SMDSEM_033</name>
</gene>
<comment type="cofactor">
    <cofactor evidence="12">
        <name>Zn(2+)</name>
        <dbReference type="ChEBI" id="CHEBI:29105"/>
    </cofactor>
    <text evidence="12">Binds 1 zinc ion per subunit.</text>
</comment>
<keyword evidence="7 12" id="KW-0862">Zinc</keyword>
<keyword evidence="4 12" id="KW-0963">Cytoplasm</keyword>
<protein>
    <recommendedName>
        <fullName evidence="12">Methionine--tRNA ligase</fullName>
        <ecNumber evidence="12">6.1.1.10</ecNumber>
    </recommendedName>
    <alternativeName>
        <fullName evidence="12">Methionyl-tRNA synthetase</fullName>
        <shortName evidence="12">MetRS</shortName>
    </alternativeName>
</protein>
<evidence type="ECO:0000256" key="8">
    <source>
        <dbReference type="ARBA" id="ARBA00022840"/>
    </source>
</evidence>
<dbReference type="FunFam" id="2.20.28.20:FF:000001">
    <property type="entry name" value="Methionine--tRNA ligase"/>
    <property type="match status" value="1"/>
</dbReference>
<keyword evidence="12" id="KW-0479">Metal-binding</keyword>
<dbReference type="Gene3D" id="1.10.730.10">
    <property type="entry name" value="Isoleucyl-tRNA Synthetase, Domain 1"/>
    <property type="match status" value="1"/>
</dbReference>